<dbReference type="Pfam" id="PF00080">
    <property type="entry name" value="Sod_Cu"/>
    <property type="match status" value="1"/>
</dbReference>
<evidence type="ECO:0000313" key="3">
    <source>
        <dbReference type="EMBL" id="MBC8576035.1"/>
    </source>
</evidence>
<reference evidence="3 4" key="1">
    <citation type="submission" date="2020-08" db="EMBL/GenBank/DDBJ databases">
        <title>Genome public.</title>
        <authorList>
            <person name="Liu C."/>
            <person name="Sun Q."/>
        </authorList>
    </citation>
    <scope>NUCLEOTIDE SEQUENCE [LARGE SCALE GENOMIC DNA]</scope>
    <source>
        <strain evidence="3 4">BX1</strain>
    </source>
</reference>
<accession>A0ABR7NI16</accession>
<evidence type="ECO:0000313" key="4">
    <source>
        <dbReference type="Proteomes" id="UP000658131"/>
    </source>
</evidence>
<sequence length="162" mass="17161">MHSNVLEGLNMDYCRDIRSAVAQLCGSPAHPKLHGTVRFQQKGSGVLVTAEVFHLPCGHASEPEIFALHIHEGGSCEGNAEDPFAGAGGHYNPGNLPHPRHAGDLPPLFGNHGYAYLSVFTNRFRVSEIIGRVVVIHGKPDDFTSQPAGAAGAKIACGIICC</sequence>
<dbReference type="PANTHER" id="PTHR10003">
    <property type="entry name" value="SUPEROXIDE DISMUTASE CU-ZN -RELATED"/>
    <property type="match status" value="1"/>
</dbReference>
<name>A0ABR7NI16_9FIRM</name>
<dbReference type="InterPro" id="IPR024134">
    <property type="entry name" value="SOD_Cu/Zn_/chaperone"/>
</dbReference>
<dbReference type="InterPro" id="IPR001424">
    <property type="entry name" value="SOD_Cu_Zn_dom"/>
</dbReference>
<comment type="caution">
    <text evidence="3">The sequence shown here is derived from an EMBL/GenBank/DDBJ whole genome shotgun (WGS) entry which is preliminary data.</text>
</comment>
<keyword evidence="4" id="KW-1185">Reference proteome</keyword>
<evidence type="ECO:0000259" key="2">
    <source>
        <dbReference type="Pfam" id="PF00080"/>
    </source>
</evidence>
<organism evidence="3 4">
    <name type="scientific">Yanshouia hominis</name>
    <dbReference type="NCBI Taxonomy" id="2763673"/>
    <lineage>
        <taxon>Bacteria</taxon>
        <taxon>Bacillati</taxon>
        <taxon>Bacillota</taxon>
        <taxon>Clostridia</taxon>
        <taxon>Eubacteriales</taxon>
        <taxon>Oscillospiraceae</taxon>
        <taxon>Yanshouia</taxon>
    </lineage>
</organism>
<dbReference type="EMBL" id="JACRTB010000008">
    <property type="protein sequence ID" value="MBC8576035.1"/>
    <property type="molecule type" value="Genomic_DNA"/>
</dbReference>
<dbReference type="Gene3D" id="2.60.40.200">
    <property type="entry name" value="Superoxide dismutase, copper/zinc binding domain"/>
    <property type="match status" value="1"/>
</dbReference>
<gene>
    <name evidence="3" type="ORF">H8717_06385</name>
</gene>
<dbReference type="InterPro" id="IPR036423">
    <property type="entry name" value="SOD-like_Cu/Zn_dom_sf"/>
</dbReference>
<dbReference type="Proteomes" id="UP000658131">
    <property type="component" value="Unassembled WGS sequence"/>
</dbReference>
<comment type="similarity">
    <text evidence="1">Belongs to the Cu-Zn superoxide dismutase family.</text>
</comment>
<protein>
    <submittedName>
        <fullName evidence="3">Superoxide dismutase family protein</fullName>
    </submittedName>
</protein>
<feature type="domain" description="Superoxide dismutase copper/zinc binding" evidence="2">
    <location>
        <begin position="34"/>
        <end position="160"/>
    </location>
</feature>
<dbReference type="SUPFAM" id="SSF49329">
    <property type="entry name" value="Cu,Zn superoxide dismutase-like"/>
    <property type="match status" value="1"/>
</dbReference>
<evidence type="ECO:0000256" key="1">
    <source>
        <dbReference type="ARBA" id="ARBA00010457"/>
    </source>
</evidence>
<proteinExistence type="inferred from homology"/>